<feature type="region of interest" description="Disordered" evidence="1">
    <location>
        <begin position="675"/>
        <end position="716"/>
    </location>
</feature>
<feature type="compositionally biased region" description="Polar residues" evidence="1">
    <location>
        <begin position="760"/>
        <end position="772"/>
    </location>
</feature>
<feature type="domain" description="HPS5-like beta-propeller" evidence="2">
    <location>
        <begin position="69"/>
        <end position="379"/>
    </location>
</feature>
<sequence>MEKTQDFVIGRDVVLAELELMSELLDSLPHKAQFGRKNLMGHVWDKAKEHGMKNLFHSLRERAQENPKTLTVDYTCLDVSYDAIVLGTNVGVIFLYDRTCRRLSRVPSEVINEPAKCVRLLPAHSYAAVGFNSGLIRVFTFVLASQGFGKPQSMYVSGAHNSAVTCVEWCPDGELLYSGDIHGKVYVTVVKFQEGMTQTALMMHEPSPIVQLSYSWTNLLISTEKRSILWDFHSEIITQVGQKERKSPGPFGAIFYPPSKEEKEETQPVIYTSRPGLRLWTSDVSGKVSATLMYKALTNENPPGIMIMNPPPPCFASLPSGYQPQFGRLRLLHGQFFVTWDISHLWVLDASPCALVGFHSNLGEIVDVSTAGDEIYVLQRGGERLIMKLSLIPKLSNPLLGVMTLLEHSYKSLEEENLDEQEPGAKKQEDSVKKHSIALPAFLHAVDATTPNILEETNERDLFKKYQEIRHQDFGEIVFRKQKRSRKRYNKDPSGKEEVDFSDDLKDELKSSDSLHPSGHQGGLVASDLPDRPDPMIQRLSTISSDFDSCDKCSETSSGQNSDAGREEEAVLKIVRVTPEGVQEKHAASDVASDACVTLPDLRNEDCNGATRADDFVTLPVVTGDVNQLEKKDELSVSPSSTSVSEETLSPENSLCADSIASIAVQQDSRLENATLDQERSSKSADYPPKVYSDISVDISDGGLSDASVEKSRPSRIQLGNSSFSVVSPLRHRASSDVLTDSEGTPPASLDSDGAEELSDTASWPRSPSNGAWSDREKVYPESVQPLEESSSSPSFGSSHSQSPGSNQTGLRMLADSWAEYSPPGQGYVQFLAVSDMHIWCVTKSDLIFYCPTHFSVVTWTQLRGTARMLAVNQGGDVIWCIDQNNYAYVRIGINPKHLTGRKWLPVEKEMRFVAVDRSAVWGIKLNGDVFLRTGVSRDHPTGRGWQTIQVDTQYRQVSCFNGLAWLLDRVGHIHVYKHEGGNLTTSPEKWETLKDVSAKWICLGIEGVAWIVDMKGSIWFTDVTRDLPTGSTWYQVSLGQYLMQNRSLLETLWSWVIRGDDVKFLTASPMSGIWLLGTGGSIQASRGHLLGTRWDSVVPQGIAQSVFWSYLSVGAYRGDSGLGHLWILQPNGELMCFQPSKRPVIIEPPRGQILKLISASGDNVWAITHTFRVVQRSGISDTCPLGFDWVELTLHQFGIGKVVHLSCGALSTWAVDDAGNIWLRIGREDSIDPAVTQAWIPVDGNPLPGCRFNKIAVSPADSVVWAVDDRNNVYARRDVTPSFPIGTSWEVVHGTGVRDVAISDHMVWATCPNGDVVCRYGVNKDNCLGYYWKKVPGNFELISVTPEDELWALDKNGQLFHRKTQHFYGTQSPFKARTYSALFSSDDDWEFI</sequence>
<dbReference type="InterPro" id="IPR015943">
    <property type="entry name" value="WD40/YVTN_repeat-like_dom_sf"/>
</dbReference>
<gene>
    <name evidence="3" type="ORF">P5673_032274</name>
</gene>
<evidence type="ECO:0000256" key="1">
    <source>
        <dbReference type="SAM" id="MobiDB-lite"/>
    </source>
</evidence>
<organism evidence="3 4">
    <name type="scientific">Acropora cervicornis</name>
    <name type="common">Staghorn coral</name>
    <dbReference type="NCBI Taxonomy" id="6130"/>
    <lineage>
        <taxon>Eukaryota</taxon>
        <taxon>Metazoa</taxon>
        <taxon>Cnidaria</taxon>
        <taxon>Anthozoa</taxon>
        <taxon>Hexacorallia</taxon>
        <taxon>Scleractinia</taxon>
        <taxon>Astrocoeniina</taxon>
        <taxon>Acroporidae</taxon>
        <taxon>Acropora</taxon>
    </lineage>
</organism>
<dbReference type="InterPro" id="IPR036322">
    <property type="entry name" value="WD40_repeat_dom_sf"/>
</dbReference>
<evidence type="ECO:0000313" key="4">
    <source>
        <dbReference type="Proteomes" id="UP001249851"/>
    </source>
</evidence>
<proteinExistence type="predicted"/>
<comment type="caution">
    <text evidence="3">The sequence shown here is derived from an EMBL/GenBank/DDBJ whole genome shotgun (WGS) entry which is preliminary data.</text>
</comment>
<evidence type="ECO:0000313" key="3">
    <source>
        <dbReference type="EMBL" id="KAK2547667.1"/>
    </source>
</evidence>
<dbReference type="InterPro" id="IPR009091">
    <property type="entry name" value="RCC1/BLIP-II"/>
</dbReference>
<dbReference type="Gene3D" id="2.130.10.10">
    <property type="entry name" value="YVTN repeat-like/Quinoprotein amine dehydrogenase"/>
    <property type="match status" value="1"/>
</dbReference>
<dbReference type="Pfam" id="PF23756">
    <property type="entry name" value="Beta-prop_HPS5"/>
    <property type="match status" value="1"/>
</dbReference>
<feature type="region of interest" description="Disordered" evidence="1">
    <location>
        <begin position="735"/>
        <end position="809"/>
    </location>
</feature>
<dbReference type="PANTHER" id="PTHR23287:SF16">
    <property type="entry name" value="TECTONIN BETA-PROPELLER REPEAT-CONTAINING PROTEIN 2"/>
    <property type="match status" value="1"/>
</dbReference>
<dbReference type="InterPro" id="IPR001680">
    <property type="entry name" value="WD40_rpt"/>
</dbReference>
<dbReference type="PANTHER" id="PTHR23287">
    <property type="entry name" value="RUBY-EYE2-LIKE PROTEIN"/>
    <property type="match status" value="1"/>
</dbReference>
<dbReference type="GO" id="GO:0005737">
    <property type="term" value="C:cytoplasm"/>
    <property type="evidence" value="ECO:0007669"/>
    <property type="project" value="GOC"/>
</dbReference>
<accession>A0AAD9US43</accession>
<dbReference type="InterPro" id="IPR006624">
    <property type="entry name" value="Beta-propeller_rpt_TECPR"/>
</dbReference>
<feature type="region of interest" description="Disordered" evidence="1">
    <location>
        <begin position="632"/>
        <end position="652"/>
    </location>
</feature>
<dbReference type="InterPro" id="IPR056499">
    <property type="entry name" value="Beta-prop_HPS5-like"/>
</dbReference>
<protein>
    <submittedName>
        <fullName evidence="3">Tectonin beta-propeller repeat-containing protein 2</fullName>
    </submittedName>
</protein>
<evidence type="ECO:0000259" key="2">
    <source>
        <dbReference type="Pfam" id="PF23756"/>
    </source>
</evidence>
<name>A0AAD9US43_ACRCE</name>
<dbReference type="SMART" id="SM00320">
    <property type="entry name" value="WD40"/>
    <property type="match status" value="2"/>
</dbReference>
<feature type="compositionally biased region" description="Low complexity" evidence="1">
    <location>
        <begin position="636"/>
        <end position="652"/>
    </location>
</feature>
<dbReference type="SMART" id="SM00706">
    <property type="entry name" value="TECPR"/>
    <property type="match status" value="10"/>
</dbReference>
<feature type="region of interest" description="Disordered" evidence="1">
    <location>
        <begin position="508"/>
        <end position="567"/>
    </location>
</feature>
<dbReference type="Proteomes" id="UP001249851">
    <property type="component" value="Unassembled WGS sequence"/>
</dbReference>
<reference evidence="3" key="2">
    <citation type="journal article" date="2023" name="Science">
        <title>Genomic signatures of disease resistance in endangered staghorn corals.</title>
        <authorList>
            <person name="Vollmer S.V."/>
            <person name="Selwyn J.D."/>
            <person name="Despard B.A."/>
            <person name="Roesel C.L."/>
        </authorList>
    </citation>
    <scope>NUCLEOTIDE SEQUENCE</scope>
    <source>
        <strain evidence="3">K2</strain>
    </source>
</reference>
<dbReference type="EMBL" id="JARQWQ010000172">
    <property type="protein sequence ID" value="KAK2547667.1"/>
    <property type="molecule type" value="Genomic_DNA"/>
</dbReference>
<feature type="compositionally biased region" description="Low complexity" evidence="1">
    <location>
        <begin position="781"/>
        <end position="806"/>
    </location>
</feature>
<dbReference type="GO" id="GO:0032527">
    <property type="term" value="P:protein exit from endoplasmic reticulum"/>
    <property type="evidence" value="ECO:0007669"/>
    <property type="project" value="TreeGrafter"/>
</dbReference>
<dbReference type="SUPFAM" id="SSF50985">
    <property type="entry name" value="RCC1/BLIP-II"/>
    <property type="match status" value="1"/>
</dbReference>
<reference evidence="3" key="1">
    <citation type="journal article" date="2023" name="G3 (Bethesda)">
        <title>Whole genome assembly and annotation of the endangered Caribbean coral Acropora cervicornis.</title>
        <authorList>
            <person name="Selwyn J.D."/>
            <person name="Vollmer S.V."/>
        </authorList>
    </citation>
    <scope>NUCLEOTIDE SEQUENCE</scope>
    <source>
        <strain evidence="3">K2</strain>
    </source>
</reference>
<keyword evidence="4" id="KW-1185">Reference proteome</keyword>
<dbReference type="SUPFAM" id="SSF50978">
    <property type="entry name" value="WD40 repeat-like"/>
    <property type="match status" value="1"/>
</dbReference>
<dbReference type="Pfam" id="PF19193">
    <property type="entry name" value="Tectonin"/>
    <property type="match status" value="2"/>
</dbReference>